<dbReference type="InterPro" id="IPR001492">
    <property type="entry name" value="Flagellin"/>
</dbReference>
<name>A0ABW4B721_9GAMM</name>
<proteinExistence type="inferred from homology"/>
<keyword evidence="7" id="KW-0966">Cell projection</keyword>
<evidence type="ECO:0000259" key="6">
    <source>
        <dbReference type="Pfam" id="PF00669"/>
    </source>
</evidence>
<organism evidence="7 8">
    <name type="scientific">Rhodanobacter aciditrophus</name>
    <dbReference type="NCBI Taxonomy" id="1623218"/>
    <lineage>
        <taxon>Bacteria</taxon>
        <taxon>Pseudomonadati</taxon>
        <taxon>Pseudomonadota</taxon>
        <taxon>Gammaproteobacteria</taxon>
        <taxon>Lysobacterales</taxon>
        <taxon>Rhodanobacteraceae</taxon>
        <taxon>Rhodanobacter</taxon>
    </lineage>
</organism>
<keyword evidence="7" id="KW-0282">Flagellum</keyword>
<evidence type="ECO:0000256" key="4">
    <source>
        <dbReference type="ARBA" id="ARBA00022525"/>
    </source>
</evidence>
<dbReference type="NCBIfam" id="TIGR02550">
    <property type="entry name" value="flagell_flgL"/>
    <property type="match status" value="1"/>
</dbReference>
<evidence type="ECO:0000256" key="1">
    <source>
        <dbReference type="ARBA" id="ARBA00004365"/>
    </source>
</evidence>
<dbReference type="PANTHER" id="PTHR42792">
    <property type="entry name" value="FLAGELLIN"/>
    <property type="match status" value="1"/>
</dbReference>
<evidence type="ECO:0000313" key="8">
    <source>
        <dbReference type="Proteomes" id="UP001597059"/>
    </source>
</evidence>
<keyword evidence="4" id="KW-0964">Secreted</keyword>
<evidence type="ECO:0000256" key="3">
    <source>
        <dbReference type="ARBA" id="ARBA00005709"/>
    </source>
</evidence>
<dbReference type="PANTHER" id="PTHR42792:SF1">
    <property type="entry name" value="FLAGELLAR HOOK-ASSOCIATED PROTEIN 3"/>
    <property type="match status" value="1"/>
</dbReference>
<comment type="similarity">
    <text evidence="3">Belongs to the bacterial flagellin family.</text>
</comment>
<dbReference type="InterPro" id="IPR001029">
    <property type="entry name" value="Flagellin_N"/>
</dbReference>
<sequence>MRVTSNLIYNQSMQSMAKANERLLKVQERIAEQSDIVRPSDDPSGAGQVMRLQADTKLLEQYEDNMTLATNSLEYESVALESLNDVLDEINVLMIQAENGANSQDDLDSIAGEIESLVTAAADLMNSKDSNGQYVFAGTDSSSPAFEKDATGKYVYSGNEAQKNMQISETISVATNDSGKKVFEDVWTRNTFTANVTAGTATLSFAVSDQDAYDDFVANNFSAVDATLNDFTLTTAAGAPDQFELTDSSGNVLASGDYESGNAITVNGMSFTLTGAVGSTVDVTIDTPERDNVLNQIMGAVAALKDTSLTDAERDAAMLDASKSISNTQVSIGTASSRVGASLNTISSRTEFNSSKQIYNATAQENIGGLDVYEATTQLELTESALSASQLLFTRLSGLSLFNSL</sequence>
<comment type="subcellular location">
    <subcellularLocation>
        <location evidence="1">Bacterial flagellum</location>
    </subcellularLocation>
    <subcellularLocation>
        <location evidence="2">Secreted</location>
    </subcellularLocation>
</comment>
<keyword evidence="8" id="KW-1185">Reference proteome</keyword>
<reference evidence="8" key="1">
    <citation type="journal article" date="2019" name="Int. J. Syst. Evol. Microbiol.">
        <title>The Global Catalogue of Microorganisms (GCM) 10K type strain sequencing project: providing services to taxonomists for standard genome sequencing and annotation.</title>
        <authorList>
            <consortium name="The Broad Institute Genomics Platform"/>
            <consortium name="The Broad Institute Genome Sequencing Center for Infectious Disease"/>
            <person name="Wu L."/>
            <person name="Ma J."/>
        </authorList>
    </citation>
    <scope>NUCLEOTIDE SEQUENCE [LARGE SCALE GENOMIC DNA]</scope>
    <source>
        <strain evidence="8">JCM 30774</strain>
    </source>
</reference>
<dbReference type="Proteomes" id="UP001597059">
    <property type="component" value="Unassembled WGS sequence"/>
</dbReference>
<dbReference type="SUPFAM" id="SSF64518">
    <property type="entry name" value="Phase 1 flagellin"/>
    <property type="match status" value="1"/>
</dbReference>
<protein>
    <submittedName>
        <fullName evidence="7">Flagellar hook-associated protein FlgL</fullName>
    </submittedName>
</protein>
<evidence type="ECO:0000256" key="5">
    <source>
        <dbReference type="ARBA" id="ARBA00023143"/>
    </source>
</evidence>
<comment type="caution">
    <text evidence="7">The sequence shown here is derived from an EMBL/GenBank/DDBJ whole genome shotgun (WGS) entry which is preliminary data.</text>
</comment>
<evidence type="ECO:0000256" key="2">
    <source>
        <dbReference type="ARBA" id="ARBA00004613"/>
    </source>
</evidence>
<keyword evidence="5" id="KW-0975">Bacterial flagellum</keyword>
<gene>
    <name evidence="7" type="primary">flgL</name>
    <name evidence="7" type="ORF">ACFQ45_13630</name>
</gene>
<feature type="domain" description="Flagellin N-terminal" evidence="6">
    <location>
        <begin position="4"/>
        <end position="139"/>
    </location>
</feature>
<dbReference type="Pfam" id="PF00669">
    <property type="entry name" value="Flagellin_N"/>
    <property type="match status" value="1"/>
</dbReference>
<dbReference type="RefSeq" id="WP_377368605.1">
    <property type="nucleotide sequence ID" value="NZ_JBHTMN010000014.1"/>
</dbReference>
<accession>A0ABW4B721</accession>
<keyword evidence="7" id="KW-0969">Cilium</keyword>
<dbReference type="Gene3D" id="1.20.1330.10">
    <property type="entry name" value="f41 fragment of flagellin, N-terminal domain"/>
    <property type="match status" value="2"/>
</dbReference>
<dbReference type="InterPro" id="IPR013384">
    <property type="entry name" value="Flagell_FlgL"/>
</dbReference>
<dbReference type="EMBL" id="JBHTMN010000014">
    <property type="protein sequence ID" value="MFD1384415.1"/>
    <property type="molecule type" value="Genomic_DNA"/>
</dbReference>
<evidence type="ECO:0000313" key="7">
    <source>
        <dbReference type="EMBL" id="MFD1384415.1"/>
    </source>
</evidence>